<evidence type="ECO:0000256" key="10">
    <source>
        <dbReference type="ARBA" id="ARBA00048567"/>
    </source>
</evidence>
<comment type="subunit">
    <text evidence="11">Monomer.</text>
</comment>
<comment type="caution">
    <text evidence="12">The sequence shown here is derived from an EMBL/GenBank/DDBJ whole genome shotgun (WGS) entry which is preliminary data.</text>
</comment>
<feature type="binding site" evidence="11">
    <location>
        <begin position="28"/>
        <end position="33"/>
    </location>
    <ligand>
        <name>ATP</name>
        <dbReference type="ChEBI" id="CHEBI:30616"/>
    </ligand>
</feature>
<name>A0ABT9CC78_9BACL</name>
<dbReference type="PRINTS" id="PR01100">
    <property type="entry name" value="SHIKIMTKNASE"/>
</dbReference>
<dbReference type="InterPro" id="IPR031322">
    <property type="entry name" value="Shikimate/glucono_kinase"/>
</dbReference>
<comment type="subcellular location">
    <subcellularLocation>
        <location evidence="11">Cytoplasm</location>
    </subcellularLocation>
</comment>
<evidence type="ECO:0000256" key="6">
    <source>
        <dbReference type="ARBA" id="ARBA00022741"/>
    </source>
</evidence>
<organism evidence="12 13">
    <name type="scientific">Paenibacillus lacisoli</name>
    <dbReference type="NCBI Taxonomy" id="3064525"/>
    <lineage>
        <taxon>Bacteria</taxon>
        <taxon>Bacillati</taxon>
        <taxon>Bacillota</taxon>
        <taxon>Bacilli</taxon>
        <taxon>Bacillales</taxon>
        <taxon>Paenibacillaceae</taxon>
        <taxon>Paenibacillus</taxon>
    </lineage>
</organism>
<evidence type="ECO:0000256" key="2">
    <source>
        <dbReference type="ARBA" id="ARBA00006997"/>
    </source>
</evidence>
<evidence type="ECO:0000256" key="3">
    <source>
        <dbReference type="ARBA" id="ARBA00012154"/>
    </source>
</evidence>
<keyword evidence="11" id="KW-0963">Cytoplasm</keyword>
<dbReference type="Pfam" id="PF01202">
    <property type="entry name" value="SKI"/>
    <property type="match status" value="1"/>
</dbReference>
<dbReference type="EMBL" id="JAUQTB010000001">
    <property type="protein sequence ID" value="MDO7905291.1"/>
    <property type="molecule type" value="Genomic_DNA"/>
</dbReference>
<dbReference type="SUPFAM" id="SSF52540">
    <property type="entry name" value="P-loop containing nucleoside triphosphate hydrolases"/>
    <property type="match status" value="1"/>
</dbReference>
<comment type="catalytic activity">
    <reaction evidence="10 11">
        <text>shikimate + ATP = 3-phosphoshikimate + ADP + H(+)</text>
        <dbReference type="Rhea" id="RHEA:13121"/>
        <dbReference type="ChEBI" id="CHEBI:15378"/>
        <dbReference type="ChEBI" id="CHEBI:30616"/>
        <dbReference type="ChEBI" id="CHEBI:36208"/>
        <dbReference type="ChEBI" id="CHEBI:145989"/>
        <dbReference type="ChEBI" id="CHEBI:456216"/>
        <dbReference type="EC" id="2.7.1.71"/>
    </reaction>
</comment>
<keyword evidence="7 11" id="KW-0418">Kinase</keyword>
<dbReference type="PROSITE" id="PS01128">
    <property type="entry name" value="SHIKIMATE_KINASE"/>
    <property type="match status" value="1"/>
</dbReference>
<feature type="binding site" evidence="11">
    <location>
        <position position="134"/>
    </location>
    <ligand>
        <name>ATP</name>
        <dbReference type="ChEBI" id="CHEBI:30616"/>
    </ligand>
</feature>
<keyword evidence="11" id="KW-0479">Metal-binding</keyword>
<keyword evidence="11" id="KW-0460">Magnesium</keyword>
<feature type="binding site" evidence="11">
    <location>
        <position position="152"/>
    </location>
    <ligand>
        <name>substrate</name>
    </ligand>
</feature>
<feature type="binding site" evidence="11">
    <location>
        <position position="50"/>
    </location>
    <ligand>
        <name>substrate</name>
    </ligand>
</feature>
<dbReference type="HAMAP" id="MF_00109">
    <property type="entry name" value="Shikimate_kinase"/>
    <property type="match status" value="1"/>
</dbReference>
<evidence type="ECO:0000256" key="11">
    <source>
        <dbReference type="HAMAP-Rule" id="MF_00109"/>
    </source>
</evidence>
<dbReference type="CDD" id="cd00464">
    <property type="entry name" value="SK"/>
    <property type="match status" value="1"/>
</dbReference>
<keyword evidence="4 11" id="KW-0028">Amino-acid biosynthesis</keyword>
<keyword evidence="9 11" id="KW-0057">Aromatic amino acid biosynthesis</keyword>
<dbReference type="RefSeq" id="WP_305022464.1">
    <property type="nucleotide sequence ID" value="NZ_JAUQTB010000001.1"/>
</dbReference>
<dbReference type="EC" id="2.7.1.71" evidence="3 11"/>
<dbReference type="GO" id="GO:0004765">
    <property type="term" value="F:shikimate kinase activity"/>
    <property type="evidence" value="ECO:0007669"/>
    <property type="project" value="UniProtKB-EC"/>
</dbReference>
<feature type="binding site" evidence="11">
    <location>
        <position position="74"/>
    </location>
    <ligand>
        <name>substrate</name>
    </ligand>
</feature>
<evidence type="ECO:0000256" key="5">
    <source>
        <dbReference type="ARBA" id="ARBA00022679"/>
    </source>
</evidence>
<sequence>MKKSLAKGVSALLQEDTGPNLILVGMMGTGKSTVSRILAQELGYHLIDMDEEIERLEGRSIADIFTQHGEEYFREAEAAALRSICSAKGQVISTGGGSVLRSVNCDLMLSSGLVVALTAVPEVIIERVSGNPDRPLLAGGVEDRVRRIMEERRDAYKFAHVEVDTSHLSAAEVASMILAHYRV</sequence>
<dbReference type="InterPro" id="IPR000623">
    <property type="entry name" value="Shikimate_kinase/TSH1"/>
</dbReference>
<keyword evidence="13" id="KW-1185">Reference proteome</keyword>
<evidence type="ECO:0000256" key="4">
    <source>
        <dbReference type="ARBA" id="ARBA00022605"/>
    </source>
</evidence>
<comment type="similarity">
    <text evidence="2 11">Belongs to the shikimate kinase family.</text>
</comment>
<comment type="pathway">
    <text evidence="1 11">Metabolic intermediate biosynthesis; chorismate biosynthesis; chorismate from D-erythrose 4-phosphate and phosphoenolpyruvate: step 5/7.</text>
</comment>
<keyword evidence="5 11" id="KW-0808">Transferase</keyword>
<comment type="cofactor">
    <cofactor evidence="11">
        <name>Mg(2+)</name>
        <dbReference type="ChEBI" id="CHEBI:18420"/>
    </cofactor>
    <text evidence="11">Binds 1 Mg(2+) ion per subunit.</text>
</comment>
<evidence type="ECO:0000313" key="13">
    <source>
        <dbReference type="Proteomes" id="UP001240171"/>
    </source>
</evidence>
<dbReference type="Gene3D" id="3.40.50.300">
    <property type="entry name" value="P-loop containing nucleotide triphosphate hydrolases"/>
    <property type="match status" value="1"/>
</dbReference>
<proteinExistence type="inferred from homology"/>
<evidence type="ECO:0000256" key="8">
    <source>
        <dbReference type="ARBA" id="ARBA00022840"/>
    </source>
</evidence>
<accession>A0ABT9CC78</accession>
<keyword evidence="8 11" id="KW-0067">ATP-binding</keyword>
<evidence type="ECO:0000256" key="9">
    <source>
        <dbReference type="ARBA" id="ARBA00023141"/>
    </source>
</evidence>
<dbReference type="PANTHER" id="PTHR21087">
    <property type="entry name" value="SHIKIMATE KINASE"/>
    <property type="match status" value="1"/>
</dbReference>
<reference evidence="12 13" key="1">
    <citation type="submission" date="2023-07" db="EMBL/GenBank/DDBJ databases">
        <title>Paenibacillus sp. JX-17 nov. isolated from soil.</title>
        <authorList>
            <person name="Wan Y."/>
            <person name="Liu B."/>
        </authorList>
    </citation>
    <scope>NUCLEOTIDE SEQUENCE [LARGE SCALE GENOMIC DNA]</scope>
    <source>
        <strain evidence="12 13">JX-17</strain>
    </source>
</reference>
<feature type="binding site" evidence="11">
    <location>
        <position position="32"/>
    </location>
    <ligand>
        <name>Mg(2+)</name>
        <dbReference type="ChEBI" id="CHEBI:18420"/>
    </ligand>
</feature>
<dbReference type="InterPro" id="IPR027417">
    <property type="entry name" value="P-loop_NTPase"/>
</dbReference>
<evidence type="ECO:0000256" key="1">
    <source>
        <dbReference type="ARBA" id="ARBA00004842"/>
    </source>
</evidence>
<evidence type="ECO:0000313" key="12">
    <source>
        <dbReference type="EMBL" id="MDO7905291.1"/>
    </source>
</evidence>
<comment type="function">
    <text evidence="11">Catalyzes the specific phosphorylation of the 3-hydroxyl group of shikimic acid using ATP as a cosubstrate.</text>
</comment>
<feature type="binding site" evidence="11">
    <location>
        <position position="96"/>
    </location>
    <ligand>
        <name>substrate</name>
    </ligand>
</feature>
<dbReference type="Proteomes" id="UP001240171">
    <property type="component" value="Unassembled WGS sequence"/>
</dbReference>
<protein>
    <recommendedName>
        <fullName evidence="3 11">Shikimate kinase</fullName>
        <shortName evidence="11">SK</shortName>
        <ecNumber evidence="3 11">2.7.1.71</ecNumber>
    </recommendedName>
</protein>
<dbReference type="InterPro" id="IPR023000">
    <property type="entry name" value="Shikimate_kinase_CS"/>
</dbReference>
<comment type="caution">
    <text evidence="11">Lacks conserved residue(s) required for the propagation of feature annotation.</text>
</comment>
<evidence type="ECO:0000256" key="7">
    <source>
        <dbReference type="ARBA" id="ARBA00022777"/>
    </source>
</evidence>
<dbReference type="PANTHER" id="PTHR21087:SF16">
    <property type="entry name" value="SHIKIMATE KINASE 1, CHLOROPLASTIC"/>
    <property type="match status" value="1"/>
</dbReference>
<keyword evidence="6 11" id="KW-0547">Nucleotide-binding</keyword>
<gene>
    <name evidence="11" type="primary">aroK</name>
    <name evidence="12" type="ORF">Q5741_02540</name>
</gene>